<dbReference type="Proteomes" id="UP000094023">
    <property type="component" value="Unassembled WGS sequence"/>
</dbReference>
<dbReference type="InterPro" id="IPR020904">
    <property type="entry name" value="Sc_DH/Rdtase_CS"/>
</dbReference>
<evidence type="ECO:0000313" key="4">
    <source>
        <dbReference type="EMBL" id="OAT30345.1"/>
    </source>
</evidence>
<reference evidence="4 5" key="1">
    <citation type="submission" date="2016-04" db="EMBL/GenBank/DDBJ databases">
        <title>ATOL: Assembling a taxonomically balanced genome-scale reconstruction of the evolutionary history of the Enterobacteriaceae.</title>
        <authorList>
            <person name="Plunkett G.III."/>
            <person name="Neeno-Eckwall E.C."/>
            <person name="Glasner J.D."/>
            <person name="Perna N.T."/>
        </authorList>
    </citation>
    <scope>NUCLEOTIDE SEQUENCE [LARGE SCALE GENOMIC DNA]</scope>
    <source>
        <strain evidence="4 5">ATCC 19692</strain>
    </source>
</reference>
<protein>
    <submittedName>
        <fullName evidence="4">3-oxoacyl-[acyl-carrier protein] reductase</fullName>
        <ecNumber evidence="4">1.-.-.-</ecNumber>
        <ecNumber evidence="4">1.1.1.100</ecNumber>
    </submittedName>
</protein>
<comment type="caution">
    <text evidence="4">The sequence shown here is derived from an EMBL/GenBank/DDBJ whole genome shotgun (WGS) entry which is preliminary data.</text>
</comment>
<dbReference type="AlphaFoldDB" id="A0A198G071"/>
<evidence type="ECO:0000313" key="5">
    <source>
        <dbReference type="Proteomes" id="UP000094023"/>
    </source>
</evidence>
<dbReference type="EC" id="1.-.-.-" evidence="4"/>
<dbReference type="PROSITE" id="PS00061">
    <property type="entry name" value="ADH_SHORT"/>
    <property type="match status" value="1"/>
</dbReference>
<dbReference type="PRINTS" id="PR00081">
    <property type="entry name" value="GDHRDH"/>
</dbReference>
<dbReference type="EC" id="1.1.1.100" evidence="4"/>
<dbReference type="SUPFAM" id="SSF51735">
    <property type="entry name" value="NAD(P)-binding Rossmann-fold domains"/>
    <property type="match status" value="1"/>
</dbReference>
<feature type="domain" description="Ketoreductase" evidence="3">
    <location>
        <begin position="10"/>
        <end position="194"/>
    </location>
</feature>
<dbReference type="NCBIfam" id="NF009466">
    <property type="entry name" value="PRK12826.1-2"/>
    <property type="match status" value="1"/>
</dbReference>
<keyword evidence="2 4" id="KW-0560">Oxidoreductase</keyword>
<accession>A0A198G071</accession>
<dbReference type="InterPro" id="IPR036291">
    <property type="entry name" value="NAD(P)-bd_dom_sf"/>
</dbReference>
<gene>
    <name evidence="4" type="ORF">M983_1511</name>
</gene>
<dbReference type="PANTHER" id="PTHR42879:SF2">
    <property type="entry name" value="3-OXOACYL-[ACYL-CARRIER-PROTEIN] REDUCTASE FABG"/>
    <property type="match status" value="1"/>
</dbReference>
<proteinExistence type="inferred from homology"/>
<dbReference type="GO" id="GO:0004316">
    <property type="term" value="F:3-oxoacyl-[acyl-carrier-protein] reductase (NADPH) activity"/>
    <property type="evidence" value="ECO:0007669"/>
    <property type="project" value="UniProtKB-EC"/>
</dbReference>
<dbReference type="InterPro" id="IPR002347">
    <property type="entry name" value="SDR_fam"/>
</dbReference>
<dbReference type="InterPro" id="IPR057326">
    <property type="entry name" value="KR_dom"/>
</dbReference>
<keyword evidence="5" id="KW-1185">Reference proteome</keyword>
<dbReference type="Pfam" id="PF13561">
    <property type="entry name" value="adh_short_C2"/>
    <property type="match status" value="1"/>
</dbReference>
<evidence type="ECO:0000259" key="3">
    <source>
        <dbReference type="SMART" id="SM00822"/>
    </source>
</evidence>
<dbReference type="RefSeq" id="WP_066749485.1">
    <property type="nucleotide sequence ID" value="NZ_LXEN01000070.1"/>
</dbReference>
<dbReference type="EMBL" id="LXEN01000070">
    <property type="protein sequence ID" value="OAT30345.1"/>
    <property type="molecule type" value="Genomic_DNA"/>
</dbReference>
<evidence type="ECO:0000256" key="1">
    <source>
        <dbReference type="ARBA" id="ARBA00006484"/>
    </source>
</evidence>
<evidence type="ECO:0000256" key="2">
    <source>
        <dbReference type="ARBA" id="ARBA00023002"/>
    </source>
</evidence>
<sequence length="251" mass="27569">MFTYSDLNKKNIIVTGANGDIGIAICQKYLEQNCTVFAVYHKNRNELDKLKEENRYSESLYILNCDISDNDSITDFFILLKEYVNTVHVLVNNAGVIKDELFSAININDFEYVIKTNLIGTCHFTKQILLLLRSANKGVIINVSSIAGIVPSIGQSNYSAAKSGIIGFTHTLAAELASKGIRVNAVAPGMIESVMVKKVSRQIVRQVKSVIPLQRLGLSEEVANAILFLSSEASSYIVGQTLIVDGGMVMR</sequence>
<organism evidence="4 5">
    <name type="scientific">Proteus myxofaciens ATCC 19692</name>
    <dbReference type="NCBI Taxonomy" id="1354337"/>
    <lineage>
        <taxon>Bacteria</taxon>
        <taxon>Pseudomonadati</taxon>
        <taxon>Pseudomonadota</taxon>
        <taxon>Gammaproteobacteria</taxon>
        <taxon>Enterobacterales</taxon>
        <taxon>Morganellaceae</taxon>
        <taxon>Proteus</taxon>
    </lineage>
</organism>
<dbReference type="SMART" id="SM00822">
    <property type="entry name" value="PKS_KR"/>
    <property type="match status" value="1"/>
</dbReference>
<dbReference type="PATRIC" id="fig|1354337.4.peg.1547"/>
<dbReference type="FunFam" id="3.40.50.720:FF:000173">
    <property type="entry name" value="3-oxoacyl-[acyl-carrier protein] reductase"/>
    <property type="match status" value="1"/>
</dbReference>
<dbReference type="Gene3D" id="3.40.50.720">
    <property type="entry name" value="NAD(P)-binding Rossmann-like Domain"/>
    <property type="match status" value="1"/>
</dbReference>
<dbReference type="OrthoDB" id="9804774at2"/>
<dbReference type="GO" id="GO:0032787">
    <property type="term" value="P:monocarboxylic acid metabolic process"/>
    <property type="evidence" value="ECO:0007669"/>
    <property type="project" value="UniProtKB-ARBA"/>
</dbReference>
<name>A0A198G071_9GAMM</name>
<dbReference type="STRING" id="1354337.M983_1511"/>
<comment type="similarity">
    <text evidence="1">Belongs to the short-chain dehydrogenases/reductases (SDR) family.</text>
</comment>
<dbReference type="InterPro" id="IPR050259">
    <property type="entry name" value="SDR"/>
</dbReference>
<dbReference type="PRINTS" id="PR00080">
    <property type="entry name" value="SDRFAMILY"/>
</dbReference>
<dbReference type="PANTHER" id="PTHR42879">
    <property type="entry name" value="3-OXOACYL-(ACYL-CARRIER-PROTEIN) REDUCTASE"/>
    <property type="match status" value="1"/>
</dbReference>